<proteinExistence type="inferred from homology"/>
<evidence type="ECO:0000313" key="7">
    <source>
        <dbReference type="Proteomes" id="UP000321617"/>
    </source>
</evidence>
<dbReference type="SUPFAM" id="SSF52540">
    <property type="entry name" value="P-loop containing nucleoside triphosphate hydrolases"/>
    <property type="match status" value="1"/>
</dbReference>
<organism evidence="6 7">
    <name type="scientific">Stackebrandtia albiflava</name>
    <dbReference type="NCBI Taxonomy" id="406432"/>
    <lineage>
        <taxon>Bacteria</taxon>
        <taxon>Bacillati</taxon>
        <taxon>Actinomycetota</taxon>
        <taxon>Actinomycetes</taxon>
        <taxon>Glycomycetales</taxon>
        <taxon>Glycomycetaceae</taxon>
        <taxon>Stackebrandtia</taxon>
    </lineage>
</organism>
<sequence length="234" mass="26280">MVPHESRRATIALIGIDGAGKTTQATRLAEWLTTLGHPVRYRLAASGRRVLGNAARHLGRRDSVALLGPRMALRAETWLRHANLVAARNAPILVADRYDVCQYARTRMLYPAMEPWVRRRLSPHPDPDVTLFLEIPPEVAHLRVKERGIDHETVDELIALDAAYRSLPEAGEYVFVDANREPDTVSGDIRAEVRSALPGLFPGRALLSHGPLRRHRRVGISGIPHRRGRRLPRR</sequence>
<evidence type="ECO:0000256" key="3">
    <source>
        <dbReference type="ARBA" id="ARBA00022741"/>
    </source>
</evidence>
<dbReference type="PANTHER" id="PTHR10344:SF4">
    <property type="entry name" value="UMP-CMP KINASE 2, MITOCHONDRIAL"/>
    <property type="match status" value="1"/>
</dbReference>
<evidence type="ECO:0000259" key="5">
    <source>
        <dbReference type="Pfam" id="PF02223"/>
    </source>
</evidence>
<keyword evidence="7" id="KW-1185">Reference proteome</keyword>
<reference evidence="6 7" key="1">
    <citation type="journal article" date="2013" name="Stand. Genomic Sci.">
        <title>Genomic Encyclopedia of Type Strains, Phase I: The one thousand microbial genomes (KMG-I) project.</title>
        <authorList>
            <person name="Kyrpides N.C."/>
            <person name="Woyke T."/>
            <person name="Eisen J.A."/>
            <person name="Garrity G."/>
            <person name="Lilburn T.G."/>
            <person name="Beck B.J."/>
            <person name="Whitman W.B."/>
            <person name="Hugenholtz P."/>
            <person name="Klenk H.P."/>
        </authorList>
    </citation>
    <scope>NUCLEOTIDE SEQUENCE [LARGE SCALE GENOMIC DNA]</scope>
    <source>
        <strain evidence="6 7">DSM 45044</strain>
    </source>
</reference>
<feature type="domain" description="Thymidylate kinase-like" evidence="5">
    <location>
        <begin position="15"/>
        <end position="189"/>
    </location>
</feature>
<dbReference type="GO" id="GO:0005524">
    <property type="term" value="F:ATP binding"/>
    <property type="evidence" value="ECO:0007669"/>
    <property type="project" value="UniProtKB-KW"/>
</dbReference>
<dbReference type="InterPro" id="IPR027417">
    <property type="entry name" value="P-loop_NTPase"/>
</dbReference>
<keyword evidence="6" id="KW-0418">Kinase</keyword>
<evidence type="ECO:0000256" key="4">
    <source>
        <dbReference type="ARBA" id="ARBA00022840"/>
    </source>
</evidence>
<dbReference type="GO" id="GO:0006233">
    <property type="term" value="P:dTDP biosynthetic process"/>
    <property type="evidence" value="ECO:0007669"/>
    <property type="project" value="TreeGrafter"/>
</dbReference>
<evidence type="ECO:0000256" key="2">
    <source>
        <dbReference type="ARBA" id="ARBA00017144"/>
    </source>
</evidence>
<keyword evidence="6" id="KW-0808">Transferase</keyword>
<dbReference type="GO" id="GO:0006235">
    <property type="term" value="P:dTTP biosynthetic process"/>
    <property type="evidence" value="ECO:0007669"/>
    <property type="project" value="TreeGrafter"/>
</dbReference>
<evidence type="ECO:0000256" key="1">
    <source>
        <dbReference type="ARBA" id="ARBA00009776"/>
    </source>
</evidence>
<protein>
    <recommendedName>
        <fullName evidence="2">Thymidylate kinase</fullName>
    </recommendedName>
</protein>
<dbReference type="CDD" id="cd01672">
    <property type="entry name" value="TMPK"/>
    <property type="match status" value="1"/>
</dbReference>
<dbReference type="InterPro" id="IPR039430">
    <property type="entry name" value="Thymidylate_kin-like_dom"/>
</dbReference>
<evidence type="ECO:0000313" key="6">
    <source>
        <dbReference type="EMBL" id="TWJ08010.1"/>
    </source>
</evidence>
<dbReference type="Proteomes" id="UP000321617">
    <property type="component" value="Unassembled WGS sequence"/>
</dbReference>
<comment type="caution">
    <text evidence="6">The sequence shown here is derived from an EMBL/GenBank/DDBJ whole genome shotgun (WGS) entry which is preliminary data.</text>
</comment>
<comment type="similarity">
    <text evidence="1">Belongs to the thymidylate kinase family.</text>
</comment>
<dbReference type="AlphaFoldDB" id="A0A562UQW8"/>
<gene>
    <name evidence="6" type="ORF">LX16_4793</name>
</gene>
<dbReference type="GO" id="GO:0004798">
    <property type="term" value="F:dTMP kinase activity"/>
    <property type="evidence" value="ECO:0007669"/>
    <property type="project" value="TreeGrafter"/>
</dbReference>
<dbReference type="PANTHER" id="PTHR10344">
    <property type="entry name" value="THYMIDYLATE KINASE"/>
    <property type="match status" value="1"/>
</dbReference>
<dbReference type="Pfam" id="PF02223">
    <property type="entry name" value="Thymidylate_kin"/>
    <property type="match status" value="1"/>
</dbReference>
<accession>A0A562UQW8</accession>
<keyword evidence="3" id="KW-0547">Nucleotide-binding</keyword>
<dbReference type="Gene3D" id="3.40.50.300">
    <property type="entry name" value="P-loop containing nucleotide triphosphate hydrolases"/>
    <property type="match status" value="1"/>
</dbReference>
<dbReference type="GO" id="GO:0006227">
    <property type="term" value="P:dUDP biosynthetic process"/>
    <property type="evidence" value="ECO:0007669"/>
    <property type="project" value="TreeGrafter"/>
</dbReference>
<keyword evidence="4" id="KW-0067">ATP-binding</keyword>
<name>A0A562UQW8_9ACTN</name>
<dbReference type="GO" id="GO:0005737">
    <property type="term" value="C:cytoplasm"/>
    <property type="evidence" value="ECO:0007669"/>
    <property type="project" value="TreeGrafter"/>
</dbReference>
<dbReference type="EMBL" id="VLLL01000009">
    <property type="protein sequence ID" value="TWJ08010.1"/>
    <property type="molecule type" value="Genomic_DNA"/>
</dbReference>